<evidence type="ECO:0000313" key="2">
    <source>
        <dbReference type="EMBL" id="AZZ40158.1"/>
    </source>
</evidence>
<feature type="chain" id="PRO_5019488181" description="Cell wall-binding repeat-containing protein" evidence="1">
    <location>
        <begin position="36"/>
        <end position="647"/>
    </location>
</feature>
<sequence length="647" mass="66591">MNRGQMMGKKFLTRLGVLAAASATILTVTPLAANAAPWPSPTPNNGVKPYTVQSLGAQRIAGLNRSEVSVNAAKVAIHDNRADGKTFVLASGYVWPDAVSAATLSGQYGAKAPVLLVQQNKLGADVAEYLAGFKGTTTRVFISGGPATISDAVVAQVKSILGDNVKVSRNAGADRAQVSYNNAAETVGYRLWGASYNGSFLGNGTFRSGNAILFWHDKLQYDTEKEASYQAAKDAFDKAYAAQGAAQDAYDAATAKVDALTKQISEQVAKLQQVPEASQAAFDAAYKAVLDSSAKLQAFQDAADFLNTLGTRTTSTGELPSNLGEYRTLLNANDNAKLTAVQGLIGATDSTTLNAALGLANTKIDAQKADLLVKQDALAKATKALQDAAAAQAANAPIIKAIGELQTQKTAALKDQDAAADALNKANVALLEAKLKLAVATIARPKAGWEARDAAALNAARDAAVKAAGQSANGSNAFLATGSVYTDALSVGPAAANNNGVVLLTNGSKLGPSAARWKANYGHANGQYVAVGGEAITAAGHDATYTVPGKDRYDVSVNIAKKFFAGKIYASVASGEIASDATSAGSFSASYNNPLVLTQNTKLPFVVDNFLRNTNQTVQPSAAVVFGGPATINAATFTAISSAIAAK</sequence>
<organism evidence="2 3">
    <name type="scientific">Acidipropionibacterium jensenii</name>
    <dbReference type="NCBI Taxonomy" id="1749"/>
    <lineage>
        <taxon>Bacteria</taxon>
        <taxon>Bacillati</taxon>
        <taxon>Actinomycetota</taxon>
        <taxon>Actinomycetes</taxon>
        <taxon>Propionibacteriales</taxon>
        <taxon>Propionibacteriaceae</taxon>
        <taxon>Acidipropionibacterium</taxon>
    </lineage>
</organism>
<evidence type="ECO:0000256" key="1">
    <source>
        <dbReference type="SAM" id="SignalP"/>
    </source>
</evidence>
<proteinExistence type="predicted"/>
<keyword evidence="1" id="KW-0732">Signal</keyword>
<dbReference type="InterPro" id="IPR007253">
    <property type="entry name" value="Cell_wall-bd_2"/>
</dbReference>
<dbReference type="EMBL" id="CP025570">
    <property type="protein sequence ID" value="AZZ40158.1"/>
    <property type="molecule type" value="Genomic_DNA"/>
</dbReference>
<evidence type="ECO:0000313" key="3">
    <source>
        <dbReference type="Proteomes" id="UP000285875"/>
    </source>
</evidence>
<dbReference type="KEGG" id="aji:C0Z10_10795"/>
<dbReference type="Proteomes" id="UP000285875">
    <property type="component" value="Chromosome"/>
</dbReference>
<reference evidence="3" key="1">
    <citation type="submission" date="2017-12" db="EMBL/GenBank/DDBJ databases">
        <title>Whole genome sequencing of Acidipropionibacterium jensenii strains JS279 and JS280.</title>
        <authorList>
            <person name="Deptula P."/>
            <person name="Laine P."/>
            <person name="Smolander O.-P."/>
            <person name="Paulin L."/>
            <person name="Auvinen P."/>
            <person name="Varmanen P."/>
        </authorList>
    </citation>
    <scope>NUCLEOTIDE SEQUENCE [LARGE SCALE GENOMIC DNA]</scope>
    <source>
        <strain evidence="3">JS280</strain>
    </source>
</reference>
<dbReference type="AlphaFoldDB" id="A0A3T0S1P6"/>
<protein>
    <recommendedName>
        <fullName evidence="4">Cell wall-binding repeat-containing protein</fullName>
    </recommendedName>
</protein>
<accession>A0A3T0S1P6</accession>
<name>A0A3T0S1P6_9ACTN</name>
<dbReference type="Pfam" id="PF04122">
    <property type="entry name" value="CW_binding_2"/>
    <property type="match status" value="3"/>
</dbReference>
<evidence type="ECO:0008006" key="4">
    <source>
        <dbReference type="Google" id="ProtNLM"/>
    </source>
</evidence>
<gene>
    <name evidence="2" type="ORF">C0Z10_10795</name>
</gene>
<feature type="signal peptide" evidence="1">
    <location>
        <begin position="1"/>
        <end position="35"/>
    </location>
</feature>